<organism evidence="2 3">
    <name type="scientific">Ascobolus immersus RN42</name>
    <dbReference type="NCBI Taxonomy" id="1160509"/>
    <lineage>
        <taxon>Eukaryota</taxon>
        <taxon>Fungi</taxon>
        <taxon>Dikarya</taxon>
        <taxon>Ascomycota</taxon>
        <taxon>Pezizomycotina</taxon>
        <taxon>Pezizomycetes</taxon>
        <taxon>Pezizales</taxon>
        <taxon>Ascobolaceae</taxon>
        <taxon>Ascobolus</taxon>
    </lineage>
</organism>
<name>A0A3N4HW12_ASCIM</name>
<dbReference type="Pfam" id="PF00646">
    <property type="entry name" value="F-box"/>
    <property type="match status" value="1"/>
</dbReference>
<evidence type="ECO:0000313" key="2">
    <source>
        <dbReference type="EMBL" id="RPA76728.1"/>
    </source>
</evidence>
<dbReference type="AlphaFoldDB" id="A0A3N4HW12"/>
<dbReference type="Proteomes" id="UP000275078">
    <property type="component" value="Unassembled WGS sequence"/>
</dbReference>
<gene>
    <name evidence="2" type="ORF">BJ508DRAFT_417492</name>
</gene>
<dbReference type="InterPro" id="IPR001810">
    <property type="entry name" value="F-box_dom"/>
</dbReference>
<accession>A0A3N4HW12</accession>
<dbReference type="PROSITE" id="PS50181">
    <property type="entry name" value="FBOX"/>
    <property type="match status" value="1"/>
</dbReference>
<reference evidence="2 3" key="1">
    <citation type="journal article" date="2018" name="Nat. Ecol. Evol.">
        <title>Pezizomycetes genomes reveal the molecular basis of ectomycorrhizal truffle lifestyle.</title>
        <authorList>
            <person name="Murat C."/>
            <person name="Payen T."/>
            <person name="Noel B."/>
            <person name="Kuo A."/>
            <person name="Morin E."/>
            <person name="Chen J."/>
            <person name="Kohler A."/>
            <person name="Krizsan K."/>
            <person name="Balestrini R."/>
            <person name="Da Silva C."/>
            <person name="Montanini B."/>
            <person name="Hainaut M."/>
            <person name="Levati E."/>
            <person name="Barry K.W."/>
            <person name="Belfiori B."/>
            <person name="Cichocki N."/>
            <person name="Clum A."/>
            <person name="Dockter R.B."/>
            <person name="Fauchery L."/>
            <person name="Guy J."/>
            <person name="Iotti M."/>
            <person name="Le Tacon F."/>
            <person name="Lindquist E.A."/>
            <person name="Lipzen A."/>
            <person name="Malagnac F."/>
            <person name="Mello A."/>
            <person name="Molinier V."/>
            <person name="Miyauchi S."/>
            <person name="Poulain J."/>
            <person name="Riccioni C."/>
            <person name="Rubini A."/>
            <person name="Sitrit Y."/>
            <person name="Splivallo R."/>
            <person name="Traeger S."/>
            <person name="Wang M."/>
            <person name="Zifcakova L."/>
            <person name="Wipf D."/>
            <person name="Zambonelli A."/>
            <person name="Paolocci F."/>
            <person name="Nowrousian M."/>
            <person name="Ottonello S."/>
            <person name="Baldrian P."/>
            <person name="Spatafora J.W."/>
            <person name="Henrissat B."/>
            <person name="Nagy L.G."/>
            <person name="Aury J.M."/>
            <person name="Wincker P."/>
            <person name="Grigoriev I.V."/>
            <person name="Bonfante P."/>
            <person name="Martin F.M."/>
        </authorList>
    </citation>
    <scope>NUCLEOTIDE SEQUENCE [LARGE SCALE GENOMIC DNA]</scope>
    <source>
        <strain evidence="2 3">RN42</strain>
    </source>
</reference>
<sequence length="613" mass="70977">MSMQNLPHELLFDIADHLDRSSIVSLTRTSKRLRPTFLQYLAHHSVVVRLPQEHIRSPPCLYAISVLSQIGIDLSPYTSIYDPLPFNQIKSNVYFALVLLESKPEDLLTAQVKGPEHPVKHDHAHGGGEVVNGGTCWAQIRPWEQRTPHKSPQWTSELDNLETKWRSFDFFPNIRSVDVELRITHGSKLSTVGSEGKVSAQDPLSMLLIARSTNAQVGHRYASPLREWGHLGIYFARRWFCGNSHERYRQIRQLAVKMHQLAGSEYHEYETDWYWNNFRKEDVIVSARKAGLVKVIPYTLRTVLEDWGLVREVGFADEMFALTLHQYFGTDVTLGFDGLERDTTNNPQFYWKHWNTVEEENLFVPLVGANTDDVVHFVYRKHHTGKTSDEYRAQYGGMIEGESTVESQPRRKNDSLKVAAEELLSLHRIKTHITMTAGDIRYGDGLEFTFEPRRTVRSIHLEGIEFHNERLSTRGNPSEEEGLVPNLFIALHNLFKRPECLESMVIKNCRLMYDWPGRRPHPRDDPAVLRKWTWEMMFMSVEGKRRVRLCSLEGLEDFHNQNGVPDKTLRRWERHVMTVVSDSGLEEKNGEVEGRSLLSHWWKRAQSLLGTHV</sequence>
<protein>
    <recommendedName>
        <fullName evidence="1">F-box domain-containing protein</fullName>
    </recommendedName>
</protein>
<keyword evidence="3" id="KW-1185">Reference proteome</keyword>
<dbReference type="CDD" id="cd09917">
    <property type="entry name" value="F-box_SF"/>
    <property type="match status" value="1"/>
</dbReference>
<proteinExistence type="predicted"/>
<dbReference type="SUPFAM" id="SSF81383">
    <property type="entry name" value="F-box domain"/>
    <property type="match status" value="1"/>
</dbReference>
<dbReference type="InterPro" id="IPR036047">
    <property type="entry name" value="F-box-like_dom_sf"/>
</dbReference>
<evidence type="ECO:0000313" key="3">
    <source>
        <dbReference type="Proteomes" id="UP000275078"/>
    </source>
</evidence>
<feature type="domain" description="F-box" evidence="1">
    <location>
        <begin position="1"/>
        <end position="50"/>
    </location>
</feature>
<dbReference type="EMBL" id="ML119739">
    <property type="protein sequence ID" value="RPA76728.1"/>
    <property type="molecule type" value="Genomic_DNA"/>
</dbReference>
<evidence type="ECO:0000259" key="1">
    <source>
        <dbReference type="PROSITE" id="PS50181"/>
    </source>
</evidence>